<dbReference type="Proteomes" id="UP000464524">
    <property type="component" value="Chromosome"/>
</dbReference>
<dbReference type="Gene3D" id="2.60.40.680">
    <property type="match status" value="1"/>
</dbReference>
<dbReference type="GO" id="GO:0030246">
    <property type="term" value="F:carbohydrate binding"/>
    <property type="evidence" value="ECO:0007669"/>
    <property type="project" value="InterPro"/>
</dbReference>
<dbReference type="InterPro" id="IPR008965">
    <property type="entry name" value="CBM2/CBM3_carb-bd_dom_sf"/>
</dbReference>
<sequence length="180" mass="19104">MKKLIALITLFIGLQAQAGLISLELDSNDVSMGDTIELSIIGSGFSSFDSLSVNVEFDTALFELDESSLGGDLFDTSPFRFVVSSQIFGVALSYLDFAAFMGGDFVIARFNLTATALGQSSFLLSDMVAGEFFSGPLMVISESDPIAVTISATEVSEPNSLAVLLTLGFVLMGVRGLKRK</sequence>
<proteinExistence type="predicted"/>
<evidence type="ECO:0000313" key="1">
    <source>
        <dbReference type="EMBL" id="QHJ09995.1"/>
    </source>
</evidence>
<dbReference type="EMBL" id="CP047656">
    <property type="protein sequence ID" value="QHJ09995.1"/>
    <property type="molecule type" value="Genomic_DNA"/>
</dbReference>
<accession>A0A857JD89</accession>
<dbReference type="SUPFAM" id="SSF49384">
    <property type="entry name" value="Carbohydrate-binding domain"/>
    <property type="match status" value="1"/>
</dbReference>
<evidence type="ECO:0000313" key="2">
    <source>
        <dbReference type="Proteomes" id="UP000464524"/>
    </source>
</evidence>
<keyword evidence="2" id="KW-1185">Reference proteome</keyword>
<dbReference type="KEGG" id="pmes:FX988_00204"/>
<reference evidence="1 2" key="1">
    <citation type="submission" date="2019-12" db="EMBL/GenBank/DDBJ databases">
        <title>Genome sequencing and assembly of endphytes of Porphyra tenera.</title>
        <authorList>
            <person name="Park J.M."/>
            <person name="Shin R."/>
            <person name="Jo S.H."/>
        </authorList>
    </citation>
    <scope>NUCLEOTIDE SEQUENCE [LARGE SCALE GENOMIC DNA]</scope>
    <source>
        <strain evidence="1 2">GPM4</strain>
    </source>
</reference>
<organism evidence="1 2">
    <name type="scientific">Paraglaciecola mesophila</name>
    <dbReference type="NCBI Taxonomy" id="197222"/>
    <lineage>
        <taxon>Bacteria</taxon>
        <taxon>Pseudomonadati</taxon>
        <taxon>Pseudomonadota</taxon>
        <taxon>Gammaproteobacteria</taxon>
        <taxon>Alteromonadales</taxon>
        <taxon>Alteromonadaceae</taxon>
        <taxon>Paraglaciecola</taxon>
    </lineage>
</organism>
<dbReference type="OrthoDB" id="5765992at2"/>
<dbReference type="AlphaFoldDB" id="A0A857JD89"/>
<dbReference type="RefSeq" id="WP_160177930.1">
    <property type="nucleotide sequence ID" value="NZ_CP047656.1"/>
</dbReference>
<dbReference type="CDD" id="cd08547">
    <property type="entry name" value="Type_II_cohesin"/>
    <property type="match status" value="1"/>
</dbReference>
<gene>
    <name evidence="1" type="ORF">FX988_00204</name>
</gene>
<name>A0A857JD89_9ALTE</name>
<protein>
    <submittedName>
        <fullName evidence="1">Uncharacterized protein</fullName>
    </submittedName>
</protein>